<dbReference type="Proteomes" id="UP000475249">
    <property type="component" value="Unassembled WGS sequence"/>
</dbReference>
<organism evidence="5 6">
    <name type="scientific">Poritiphilus flavus</name>
    <dbReference type="NCBI Taxonomy" id="2697053"/>
    <lineage>
        <taxon>Bacteria</taxon>
        <taxon>Pseudomonadati</taxon>
        <taxon>Bacteroidota</taxon>
        <taxon>Flavobacteriia</taxon>
        <taxon>Flavobacteriales</taxon>
        <taxon>Flavobacteriaceae</taxon>
        <taxon>Poritiphilus</taxon>
    </lineage>
</organism>
<dbReference type="PANTHER" id="PTHR21599:SF0">
    <property type="entry name" value="GLYCERATE KINASE"/>
    <property type="match status" value="1"/>
</dbReference>
<sequence>MRFLLIPDKFKGSLSARDVIQAISEGIVEARPSAQFHHILASDGGDGFLDAVRNYLEVERIIVDTLDPLGRPVQAPYLYDSQNQTAYLELAAASGLVLLKEEERDAMQTSTIGSGIQIQHAISKGARRVYLGLGGSATNDGGMGMASTLGYKFLDQYGNALEPTGANLRLVQHIDESEVSPNLGEISFFAINDVNNPLYGPEGAAYVYAEQKGADQKEIGLLDDGLKQLHKTVARILEKEVADVPGSGAAGGSAFGLKAFFGAEYISGIDFILNLAGADRLLEEEKIDFIITGEGRIDDQTLHGKLISGVLTLGQRYEVPVMAVCGMLDTDSAILKKQGLKEILEVRDPEKPLSYNMENAFMLIKKAFSDFFRQ</sequence>
<dbReference type="InterPro" id="IPR018197">
    <property type="entry name" value="Glycerate_kinase_RE-like"/>
</dbReference>
<name>A0A6L9EBA2_9FLAO</name>
<dbReference type="RefSeq" id="WP_161435019.1">
    <property type="nucleotide sequence ID" value="NZ_WXYO01000003.1"/>
</dbReference>
<dbReference type="AlphaFoldDB" id="A0A6L9EBA2"/>
<keyword evidence="2 4" id="KW-0808">Transferase</keyword>
<dbReference type="InterPro" id="IPR036129">
    <property type="entry name" value="Glycerate_kinase_sf"/>
</dbReference>
<reference evidence="5 6" key="1">
    <citation type="submission" date="2020-01" db="EMBL/GenBank/DDBJ databases">
        <title>Bacteria diversity of Porities sp.</title>
        <authorList>
            <person name="Wang G."/>
        </authorList>
    </citation>
    <scope>NUCLEOTIDE SEQUENCE [LARGE SCALE GENOMIC DNA]</scope>
    <source>
        <strain evidence="5 6">R33</strain>
    </source>
</reference>
<dbReference type="EMBL" id="WXYO01000003">
    <property type="protein sequence ID" value="NAS11990.1"/>
    <property type="molecule type" value="Genomic_DNA"/>
</dbReference>
<proteinExistence type="inferred from homology"/>
<dbReference type="EC" id="2.7.1.-" evidence="5"/>
<gene>
    <name evidence="5" type="ORF">GTQ38_08265</name>
</gene>
<evidence type="ECO:0000313" key="5">
    <source>
        <dbReference type="EMBL" id="NAS11990.1"/>
    </source>
</evidence>
<comment type="caution">
    <text evidence="5">The sequence shown here is derived from an EMBL/GenBank/DDBJ whole genome shotgun (WGS) entry which is preliminary data.</text>
</comment>
<evidence type="ECO:0000313" key="6">
    <source>
        <dbReference type="Proteomes" id="UP000475249"/>
    </source>
</evidence>
<dbReference type="NCBIfam" id="TIGR00045">
    <property type="entry name" value="glycerate kinase"/>
    <property type="match status" value="1"/>
</dbReference>
<dbReference type="PIRSF" id="PIRSF006078">
    <property type="entry name" value="GlxK"/>
    <property type="match status" value="1"/>
</dbReference>
<comment type="similarity">
    <text evidence="1 4">Belongs to the glycerate kinase type-1 family.</text>
</comment>
<dbReference type="InterPro" id="IPR004381">
    <property type="entry name" value="Glycerate_kinase"/>
</dbReference>
<protein>
    <submittedName>
        <fullName evidence="5">Glycerate kinase</fullName>
        <ecNumber evidence="5">2.7.1.-</ecNumber>
    </submittedName>
</protein>
<evidence type="ECO:0000256" key="4">
    <source>
        <dbReference type="PIRNR" id="PIRNR006078"/>
    </source>
</evidence>
<dbReference type="Gene3D" id="3.40.50.10350">
    <property type="entry name" value="Glycerate kinase, domain 1"/>
    <property type="match status" value="1"/>
</dbReference>
<dbReference type="InterPro" id="IPR018193">
    <property type="entry name" value="Glyc_kinase_flavodox-like_fold"/>
</dbReference>
<keyword evidence="3 4" id="KW-0418">Kinase</keyword>
<evidence type="ECO:0000256" key="2">
    <source>
        <dbReference type="ARBA" id="ARBA00022679"/>
    </source>
</evidence>
<dbReference type="GO" id="GO:0031388">
    <property type="term" value="P:organic acid phosphorylation"/>
    <property type="evidence" value="ECO:0007669"/>
    <property type="project" value="UniProtKB-UniRule"/>
</dbReference>
<dbReference type="GO" id="GO:0008887">
    <property type="term" value="F:glycerate kinase activity"/>
    <property type="evidence" value="ECO:0007669"/>
    <property type="project" value="UniProtKB-UniRule"/>
</dbReference>
<dbReference type="Gene3D" id="3.90.1510.10">
    <property type="entry name" value="Glycerate kinase, domain 2"/>
    <property type="match status" value="1"/>
</dbReference>
<dbReference type="Pfam" id="PF02595">
    <property type="entry name" value="Gly_kinase"/>
    <property type="match status" value="1"/>
</dbReference>
<keyword evidence="6" id="KW-1185">Reference proteome</keyword>
<evidence type="ECO:0000256" key="3">
    <source>
        <dbReference type="ARBA" id="ARBA00022777"/>
    </source>
</evidence>
<evidence type="ECO:0000256" key="1">
    <source>
        <dbReference type="ARBA" id="ARBA00006284"/>
    </source>
</evidence>
<dbReference type="SUPFAM" id="SSF110738">
    <property type="entry name" value="Glycerate kinase I"/>
    <property type="match status" value="1"/>
</dbReference>
<dbReference type="PANTHER" id="PTHR21599">
    <property type="entry name" value="GLYCERATE KINASE"/>
    <property type="match status" value="1"/>
</dbReference>
<accession>A0A6L9EBA2</accession>